<dbReference type="InterPro" id="IPR029526">
    <property type="entry name" value="PGBD"/>
</dbReference>
<comment type="caution">
    <text evidence="3">The sequence shown here is derived from an EMBL/GenBank/DDBJ whole genome shotgun (WGS) entry which is preliminary data.</text>
</comment>
<dbReference type="PANTHER" id="PTHR46599">
    <property type="entry name" value="PIGGYBAC TRANSPOSABLE ELEMENT-DERIVED PROTEIN 4"/>
    <property type="match status" value="1"/>
</dbReference>
<dbReference type="Pfam" id="PF13843">
    <property type="entry name" value="DDE_Tnp_1_7"/>
    <property type="match status" value="1"/>
</dbReference>
<evidence type="ECO:0000256" key="1">
    <source>
        <dbReference type="SAM" id="MobiDB-lite"/>
    </source>
</evidence>
<proteinExistence type="predicted"/>
<gene>
    <name evidence="3" type="ORF">P43SY_003597</name>
</gene>
<sequence length="489" mass="54882">MPVDEERRLRIHNQEARQKTKVWTRYGRQHPPRPDVNQVIETEQDYDVEVVDVTRTLLYMRLEGVDHVVDDVNAASSQPEAALEIDPQAFRPFVSPWPTHAAAAQLPFAARGRHCTPLVVFRLLLSPSDIETIVLHSNQYAILHGAQDWCPLDADELRTWIGIVIYMGVYQMARPMDGWSTDDRQPKYPFASYMSRNRFKHIERYLHISPPHTQVGSWYAKIEPLVTNMKTAFRKYYVPPSNVSVDEMMVRFSGRSAHTVRMKNKPIAEGYKIISLSAKGYCYGFELVSQIEDPQVPIVPGLNATASVVVHLCSQLPHNRRQFNVYMYNYYSCIPLFEYLLDMGIGACGTVRSNSRDYAADMKFRGKKLTCDWNTVRTKAVGNVNVIFWMDNGPLLASRLPGPAYQRFHYNIITNSPSVPPAASTNNSKERGPSNSPSALPAVSTNNSKERGPSNSPSAPPAASANNSKERSPSNTPSVPPAASANNSK</sequence>
<reference evidence="3" key="1">
    <citation type="submission" date="2021-12" db="EMBL/GenBank/DDBJ databases">
        <title>Prjna785345.</title>
        <authorList>
            <person name="Rujirawat T."/>
            <person name="Krajaejun T."/>
        </authorList>
    </citation>
    <scope>NUCLEOTIDE SEQUENCE</scope>
    <source>
        <strain evidence="3">Pi057C3</strain>
    </source>
</reference>
<dbReference type="Proteomes" id="UP001209570">
    <property type="component" value="Unassembled WGS sequence"/>
</dbReference>
<feature type="compositionally biased region" description="Low complexity" evidence="1">
    <location>
        <begin position="453"/>
        <end position="467"/>
    </location>
</feature>
<feature type="domain" description="PiggyBac transposable element-derived protein" evidence="2">
    <location>
        <begin position="116"/>
        <end position="368"/>
    </location>
</feature>
<evidence type="ECO:0000313" key="4">
    <source>
        <dbReference type="Proteomes" id="UP001209570"/>
    </source>
</evidence>
<evidence type="ECO:0000259" key="2">
    <source>
        <dbReference type="Pfam" id="PF13843"/>
    </source>
</evidence>
<accession>A0AAD5M930</accession>
<feature type="compositionally biased region" description="Polar residues" evidence="1">
    <location>
        <begin position="416"/>
        <end position="447"/>
    </location>
</feature>
<dbReference type="EMBL" id="JAKCXM010000198">
    <property type="protein sequence ID" value="KAJ0398992.1"/>
    <property type="molecule type" value="Genomic_DNA"/>
</dbReference>
<keyword evidence="4" id="KW-1185">Reference proteome</keyword>
<protein>
    <recommendedName>
        <fullName evidence="2">PiggyBac transposable element-derived protein domain-containing protein</fullName>
    </recommendedName>
</protein>
<feature type="region of interest" description="Disordered" evidence="1">
    <location>
        <begin position="416"/>
        <end position="489"/>
    </location>
</feature>
<dbReference type="PANTHER" id="PTHR46599:SF3">
    <property type="entry name" value="PIGGYBAC TRANSPOSABLE ELEMENT-DERIVED PROTEIN 4"/>
    <property type="match status" value="1"/>
</dbReference>
<organism evidence="3 4">
    <name type="scientific">Pythium insidiosum</name>
    <name type="common">Pythiosis disease agent</name>
    <dbReference type="NCBI Taxonomy" id="114742"/>
    <lineage>
        <taxon>Eukaryota</taxon>
        <taxon>Sar</taxon>
        <taxon>Stramenopiles</taxon>
        <taxon>Oomycota</taxon>
        <taxon>Peronosporomycetes</taxon>
        <taxon>Pythiales</taxon>
        <taxon>Pythiaceae</taxon>
        <taxon>Pythium</taxon>
    </lineage>
</organism>
<evidence type="ECO:0000313" key="3">
    <source>
        <dbReference type="EMBL" id="KAJ0398992.1"/>
    </source>
</evidence>
<name>A0AAD5M930_PYTIN</name>
<dbReference type="AlphaFoldDB" id="A0AAD5M930"/>